<dbReference type="PANTHER" id="PTHR24050">
    <property type="entry name" value="PA14 DOMAIN-CONTAINING PROTEIN"/>
    <property type="match status" value="1"/>
</dbReference>
<dbReference type="AlphaFoldDB" id="A0A8J1XRT2"/>
<dbReference type="Gene3D" id="2.10.25.10">
    <property type="entry name" value="Laminin"/>
    <property type="match status" value="3"/>
</dbReference>
<dbReference type="FunFam" id="2.10.25.10:FF:000125">
    <property type="entry name" value="Neurogenic locus notch protein-like"/>
    <property type="match status" value="1"/>
</dbReference>
<dbReference type="InterPro" id="IPR009030">
    <property type="entry name" value="Growth_fac_rcpt_cys_sf"/>
</dbReference>
<comment type="caution">
    <text evidence="5">Lacks conserved residue(s) required for the propagation of feature annotation.</text>
</comment>
<dbReference type="Pfam" id="PF07645">
    <property type="entry name" value="EGF_CA"/>
    <property type="match status" value="3"/>
</dbReference>
<dbReference type="InterPro" id="IPR000152">
    <property type="entry name" value="EGF-type_Asp/Asn_hydroxyl_site"/>
</dbReference>
<dbReference type="SMART" id="SM00179">
    <property type="entry name" value="EGF_CA"/>
    <property type="match status" value="3"/>
</dbReference>
<dbReference type="SUPFAM" id="SSF57184">
    <property type="entry name" value="Growth factor receptor domain"/>
    <property type="match status" value="1"/>
</dbReference>
<protein>
    <submittedName>
        <fullName evidence="6">Uncharacterized protein</fullName>
    </submittedName>
</protein>
<dbReference type="PROSITE" id="PS01187">
    <property type="entry name" value="EGF_CA"/>
    <property type="match status" value="1"/>
</dbReference>
<evidence type="ECO:0000256" key="3">
    <source>
        <dbReference type="ARBA" id="ARBA00022737"/>
    </source>
</evidence>
<evidence type="ECO:0000313" key="6">
    <source>
        <dbReference type="EMBL" id="CAH1802930.1"/>
    </source>
</evidence>
<keyword evidence="1 5" id="KW-0245">EGF-like domain</keyword>
<dbReference type="InterPro" id="IPR000742">
    <property type="entry name" value="EGF"/>
</dbReference>
<gene>
    <name evidence="6" type="ORF">OFUS_LOCUS26569</name>
</gene>
<dbReference type="OrthoDB" id="339125at2759"/>
<evidence type="ECO:0000256" key="5">
    <source>
        <dbReference type="PROSITE-ProRule" id="PRU00076"/>
    </source>
</evidence>
<feature type="non-terminal residue" evidence="6">
    <location>
        <position position="1"/>
    </location>
</feature>
<dbReference type="PROSITE" id="PS01186">
    <property type="entry name" value="EGF_2"/>
    <property type="match status" value="1"/>
</dbReference>
<evidence type="ECO:0000256" key="2">
    <source>
        <dbReference type="ARBA" id="ARBA00022729"/>
    </source>
</evidence>
<dbReference type="InterPro" id="IPR049883">
    <property type="entry name" value="NOTCH1_EGF-like"/>
</dbReference>
<dbReference type="InterPro" id="IPR001881">
    <property type="entry name" value="EGF-like_Ca-bd_dom"/>
</dbReference>
<evidence type="ECO:0000256" key="4">
    <source>
        <dbReference type="ARBA" id="ARBA00023157"/>
    </source>
</evidence>
<keyword evidence="7" id="KW-1185">Reference proteome</keyword>
<name>A0A8J1XRT2_OWEFU</name>
<reference evidence="6" key="1">
    <citation type="submission" date="2022-03" db="EMBL/GenBank/DDBJ databases">
        <authorList>
            <person name="Martin C."/>
        </authorList>
    </citation>
    <scope>NUCLEOTIDE SEQUENCE</scope>
</reference>
<dbReference type="GO" id="GO:0005509">
    <property type="term" value="F:calcium ion binding"/>
    <property type="evidence" value="ECO:0007669"/>
    <property type="project" value="InterPro"/>
</dbReference>
<keyword evidence="2" id="KW-0732">Signal</keyword>
<dbReference type="InterPro" id="IPR018097">
    <property type="entry name" value="EGF_Ca-bd_CS"/>
</dbReference>
<organism evidence="6 7">
    <name type="scientific">Owenia fusiformis</name>
    <name type="common">Polychaete worm</name>
    <dbReference type="NCBI Taxonomy" id="6347"/>
    <lineage>
        <taxon>Eukaryota</taxon>
        <taxon>Metazoa</taxon>
        <taxon>Spiralia</taxon>
        <taxon>Lophotrochozoa</taxon>
        <taxon>Annelida</taxon>
        <taxon>Polychaeta</taxon>
        <taxon>Sedentaria</taxon>
        <taxon>Canalipalpata</taxon>
        <taxon>Sabellida</taxon>
        <taxon>Oweniida</taxon>
        <taxon>Oweniidae</taxon>
        <taxon>Owenia</taxon>
    </lineage>
</organism>
<evidence type="ECO:0000256" key="1">
    <source>
        <dbReference type="ARBA" id="ARBA00022536"/>
    </source>
</evidence>
<sequence length="138" mass="14992">IDDIYFADINECSTSPCNVDGTCTNTQGSFKCTCNMGYQGDGFRYCLDFNECNEPSLCGCDVTERCVNRYPSFECQCLTGYERNNPDDTFCTDIDECIDGPNGCSVNATCINVPGSYNCTCGPGCTGEQIIATADKNM</sequence>
<dbReference type="InterPro" id="IPR052235">
    <property type="entry name" value="Nephronectin_domain"/>
</dbReference>
<comment type="caution">
    <text evidence="6">The sequence shown here is derived from an EMBL/GenBank/DDBJ whole genome shotgun (WGS) entry which is preliminary data.</text>
</comment>
<proteinExistence type="predicted"/>
<keyword evidence="3" id="KW-0677">Repeat</keyword>
<dbReference type="PANTHER" id="PTHR24050:SF27">
    <property type="entry name" value="FIBRILLIN-1"/>
    <property type="match status" value="1"/>
</dbReference>
<dbReference type="PROSITE" id="PS00010">
    <property type="entry name" value="ASX_HYDROXYL"/>
    <property type="match status" value="2"/>
</dbReference>
<dbReference type="EMBL" id="CAIIXF020000178">
    <property type="protein sequence ID" value="CAH1802930.1"/>
    <property type="molecule type" value="Genomic_DNA"/>
</dbReference>
<dbReference type="GO" id="GO:0005576">
    <property type="term" value="C:extracellular region"/>
    <property type="evidence" value="ECO:0007669"/>
    <property type="project" value="UniProtKB-SubCell"/>
</dbReference>
<dbReference type="FunFam" id="2.10.25.10:FF:000038">
    <property type="entry name" value="Fibrillin 2"/>
    <property type="match status" value="1"/>
</dbReference>
<dbReference type="Proteomes" id="UP000749559">
    <property type="component" value="Unassembled WGS sequence"/>
</dbReference>
<keyword evidence="4" id="KW-1015">Disulfide bond</keyword>
<dbReference type="SMART" id="SM00181">
    <property type="entry name" value="EGF"/>
    <property type="match status" value="3"/>
</dbReference>
<dbReference type="PROSITE" id="PS50026">
    <property type="entry name" value="EGF_3"/>
    <property type="match status" value="2"/>
</dbReference>
<accession>A0A8J1XRT2</accession>
<dbReference type="CDD" id="cd00054">
    <property type="entry name" value="EGF_CA"/>
    <property type="match status" value="2"/>
</dbReference>
<evidence type="ECO:0000313" key="7">
    <source>
        <dbReference type="Proteomes" id="UP000749559"/>
    </source>
</evidence>